<dbReference type="Gene3D" id="3.40.50.300">
    <property type="entry name" value="P-loop containing nucleotide triphosphate hydrolases"/>
    <property type="match status" value="1"/>
</dbReference>
<dbReference type="AlphaFoldDB" id="A0A9D9DDM8"/>
<dbReference type="InterPro" id="IPR022602">
    <property type="entry name" value="DUF2813"/>
</dbReference>
<feature type="region of interest" description="Disordered" evidence="1">
    <location>
        <begin position="70"/>
        <end position="150"/>
    </location>
</feature>
<dbReference type="Proteomes" id="UP000823631">
    <property type="component" value="Unassembled WGS sequence"/>
</dbReference>
<feature type="domain" description="OLD protein-like TOPRIM" evidence="2">
    <location>
        <begin position="533"/>
        <end position="597"/>
    </location>
</feature>
<dbReference type="SUPFAM" id="SSF52540">
    <property type="entry name" value="P-loop containing nucleoside triphosphate hydrolases"/>
    <property type="match status" value="1"/>
</dbReference>
<dbReference type="GO" id="GO:0000731">
    <property type="term" value="P:DNA synthesis involved in DNA repair"/>
    <property type="evidence" value="ECO:0007669"/>
    <property type="project" value="TreeGrafter"/>
</dbReference>
<dbReference type="Pfam" id="PF20469">
    <property type="entry name" value="OLD-like_TOPRIM"/>
    <property type="match status" value="1"/>
</dbReference>
<feature type="compositionally biased region" description="Basic and acidic residues" evidence="1">
    <location>
        <begin position="124"/>
        <end position="143"/>
    </location>
</feature>
<dbReference type="Pfam" id="PF11398">
    <property type="entry name" value="DUF2813"/>
    <property type="match status" value="2"/>
</dbReference>
<evidence type="ECO:0000256" key="1">
    <source>
        <dbReference type="SAM" id="MobiDB-lite"/>
    </source>
</evidence>
<evidence type="ECO:0000259" key="2">
    <source>
        <dbReference type="Pfam" id="PF20469"/>
    </source>
</evidence>
<evidence type="ECO:0000313" key="3">
    <source>
        <dbReference type="EMBL" id="MBO8416684.1"/>
    </source>
</evidence>
<organism evidence="3 4">
    <name type="scientific">Candidatus Avisuccinivibrio stercorigallinarum</name>
    <dbReference type="NCBI Taxonomy" id="2840704"/>
    <lineage>
        <taxon>Bacteria</taxon>
        <taxon>Pseudomonadati</taxon>
        <taxon>Pseudomonadota</taxon>
        <taxon>Gammaproteobacteria</taxon>
        <taxon>Aeromonadales</taxon>
        <taxon>Succinivibrionaceae</taxon>
        <taxon>Succinivibrionaceae incertae sedis</taxon>
        <taxon>Candidatus Avisuccinivibrio</taxon>
    </lineage>
</organism>
<comment type="caution">
    <text evidence="3">The sequence shown here is derived from an EMBL/GenBank/DDBJ whole genome shotgun (WGS) entry which is preliminary data.</text>
</comment>
<reference evidence="3" key="2">
    <citation type="journal article" date="2021" name="PeerJ">
        <title>Extensive microbial diversity within the chicken gut microbiome revealed by metagenomics and culture.</title>
        <authorList>
            <person name="Gilroy R."/>
            <person name="Ravi A."/>
            <person name="Getino M."/>
            <person name="Pursley I."/>
            <person name="Horton D.L."/>
            <person name="Alikhan N.F."/>
            <person name="Baker D."/>
            <person name="Gharbi K."/>
            <person name="Hall N."/>
            <person name="Watson M."/>
            <person name="Adriaenssens E.M."/>
            <person name="Foster-Nyarko E."/>
            <person name="Jarju S."/>
            <person name="Secka A."/>
            <person name="Antonio M."/>
            <person name="Oren A."/>
            <person name="Chaudhuri R.R."/>
            <person name="La Ragione R."/>
            <person name="Hildebrand F."/>
            <person name="Pallen M.J."/>
        </authorList>
    </citation>
    <scope>NUCLEOTIDE SEQUENCE</scope>
    <source>
        <strain evidence="3">17213</strain>
    </source>
</reference>
<accession>A0A9D9DDM8</accession>
<dbReference type="EMBL" id="JADINH010000196">
    <property type="protein sequence ID" value="MBO8416684.1"/>
    <property type="molecule type" value="Genomic_DNA"/>
</dbReference>
<reference evidence="3" key="1">
    <citation type="submission" date="2020-10" db="EMBL/GenBank/DDBJ databases">
        <authorList>
            <person name="Gilroy R."/>
        </authorList>
    </citation>
    <scope>NUCLEOTIDE SEQUENCE</scope>
    <source>
        <strain evidence="3">17213</strain>
    </source>
</reference>
<feature type="compositionally biased region" description="Basic and acidic residues" evidence="1">
    <location>
        <begin position="70"/>
        <end position="84"/>
    </location>
</feature>
<dbReference type="GO" id="GO:0006302">
    <property type="term" value="P:double-strand break repair"/>
    <property type="evidence" value="ECO:0007669"/>
    <property type="project" value="TreeGrafter"/>
</dbReference>
<protein>
    <submittedName>
        <fullName evidence="3">DUF2813 domain-containing protein</fullName>
    </submittedName>
</protein>
<dbReference type="InterPro" id="IPR027417">
    <property type="entry name" value="P-loop_NTPase"/>
</dbReference>
<feature type="compositionally biased region" description="Basic and acidic residues" evidence="1">
    <location>
        <begin position="91"/>
        <end position="113"/>
    </location>
</feature>
<sequence>MYLESCEIRNFRGLRHLKVEFEQGSTVMIGENAWGKSSLLSALYLMLGQGKIPVFEQADLYVPIEMHLKGSKQEERSSRALERSRRGRRSEHKDSANGNGRPDKEDKKADKKSGKNGSAKTHREHAAEQQEPKESSEPKERPAIDFTAPVPDDIANKAERAGSAVSALAADASPSETACRCGFEDEPEESEESLNEMLSAPIRRLFMEDYEFVKADVFKAEAKYLAIDLIFCEPAPGIVARSRRLQKLNPAWDQYSDGLQRIHWQVLAHVRNGTFITEHFLLDRRGDVIECSAEALLKQIIQMNPVLRVRDSRTLPEGITKPSADANEAEQELYEFSRKLAELSEDHDLNSRELVDGLTALNELAGRYLSSYGHHQHLFARSRNRNRSRSLEDMVVRPVSLESLSSLKNSLKSDGLNKEKILAVLLTSALFISRGDLPMDRLARPILILEDIEGRFHPSLLLSFWSVVENIPVQKIVTTNSGDLISAIPLFSLRRLCRQFYDTRCYMVPDNCFNADDLRRIAFHIRINRPMTLFARCWIFVEGETEIWILNEIAAILGLSLPCEGIRMVEFAQCGLHPLMKLASSLGISFYVLTDGDEAGQRYGQTVSAFVGRRRRDEHLTVLPHLDIEHFLYANGFARVFQDAAGVNAAQRRSLHADKIIELAIHKKSKPGMALAVVNEMQQRGPESVPALFVEMINKILKLAQSEIGLD</sequence>
<evidence type="ECO:0000313" key="4">
    <source>
        <dbReference type="Proteomes" id="UP000823631"/>
    </source>
</evidence>
<dbReference type="PANTHER" id="PTHR32182:SF19">
    <property type="entry name" value="HOMOLOGY WITH RECF PROTEIN"/>
    <property type="match status" value="1"/>
</dbReference>
<dbReference type="PANTHER" id="PTHR32182">
    <property type="entry name" value="DNA REPLICATION AND REPAIR PROTEIN RECF"/>
    <property type="match status" value="1"/>
</dbReference>
<dbReference type="CDD" id="cd01026">
    <property type="entry name" value="TOPRIM_OLD"/>
    <property type="match status" value="1"/>
</dbReference>
<gene>
    <name evidence="3" type="ORF">IAB19_09920</name>
</gene>
<dbReference type="InterPro" id="IPR034139">
    <property type="entry name" value="TOPRIM_OLD"/>
</dbReference>
<name>A0A9D9DDM8_9GAMM</name>
<proteinExistence type="predicted"/>